<evidence type="ECO:0000259" key="6">
    <source>
        <dbReference type="Pfam" id="PF00534"/>
    </source>
</evidence>
<dbReference type="PANTHER" id="PTHR46039:SF5">
    <property type="entry name" value="SUCROSE-PHOSPHATE SYNTHASE 3-RELATED"/>
    <property type="match status" value="1"/>
</dbReference>
<comment type="catalytic activity">
    <reaction evidence="5">
        <text>beta-D-fructose 6-phosphate + UDP-alpha-D-glucose = sucrose 6(F)-phosphate + UDP + H(+)</text>
        <dbReference type="Rhea" id="RHEA:22172"/>
        <dbReference type="ChEBI" id="CHEBI:15378"/>
        <dbReference type="ChEBI" id="CHEBI:57634"/>
        <dbReference type="ChEBI" id="CHEBI:57723"/>
        <dbReference type="ChEBI" id="CHEBI:58223"/>
        <dbReference type="ChEBI" id="CHEBI:58885"/>
        <dbReference type="EC" id="2.4.1.14"/>
    </reaction>
</comment>
<accession>A0ABT1W9M8</accession>
<dbReference type="PANTHER" id="PTHR46039">
    <property type="entry name" value="SUCROSE-PHOSPHATE SYNTHASE 3-RELATED"/>
    <property type="match status" value="1"/>
</dbReference>
<dbReference type="Pfam" id="PF05116">
    <property type="entry name" value="S6PP"/>
    <property type="match status" value="1"/>
</dbReference>
<reference evidence="9 10" key="1">
    <citation type="submission" date="2022-06" db="EMBL/GenBank/DDBJ databases">
        <title>Endosaccharibacter gen. nov., sp. nov., endophytic bacteria isolated from sugarcane.</title>
        <authorList>
            <person name="Pitiwittayakul N."/>
            <person name="Yukphan P."/>
            <person name="Charoenyingcharoen P."/>
            <person name="Tanasupawat S."/>
        </authorList>
    </citation>
    <scope>NUCLEOTIDE SEQUENCE [LARGE SCALE GENOMIC DNA]</scope>
    <source>
        <strain evidence="9 10">KSS8</strain>
    </source>
</reference>
<feature type="domain" description="Glycosyltransferase subfamily 4-like N-terminal" evidence="8">
    <location>
        <begin position="26"/>
        <end position="211"/>
    </location>
</feature>
<evidence type="ECO:0000313" key="9">
    <source>
        <dbReference type="EMBL" id="MCQ8279592.1"/>
    </source>
</evidence>
<evidence type="ECO:0000256" key="4">
    <source>
        <dbReference type="ARBA" id="ARBA00022679"/>
    </source>
</evidence>
<evidence type="ECO:0000259" key="7">
    <source>
        <dbReference type="Pfam" id="PF05116"/>
    </source>
</evidence>
<dbReference type="EMBL" id="JAMSKV010000014">
    <property type="protein sequence ID" value="MCQ8279592.1"/>
    <property type="molecule type" value="Genomic_DNA"/>
</dbReference>
<dbReference type="InterPro" id="IPR028098">
    <property type="entry name" value="Glyco_trans_4-like_N"/>
</dbReference>
<dbReference type="InterPro" id="IPR006380">
    <property type="entry name" value="SPP-like_dom"/>
</dbReference>
<dbReference type="InterPro" id="IPR044161">
    <property type="entry name" value="SPS"/>
</dbReference>
<evidence type="ECO:0000256" key="5">
    <source>
        <dbReference type="ARBA" id="ARBA00047471"/>
    </source>
</evidence>
<feature type="domain" description="Glycosyl transferase family 1" evidence="6">
    <location>
        <begin position="236"/>
        <end position="408"/>
    </location>
</feature>
<gene>
    <name evidence="9" type="ORF">NFI95_14200</name>
</gene>
<evidence type="ECO:0000256" key="2">
    <source>
        <dbReference type="ARBA" id="ARBA00012536"/>
    </source>
</evidence>
<keyword evidence="10" id="KW-1185">Reference proteome</keyword>
<keyword evidence="4" id="KW-0808">Transferase</keyword>
<dbReference type="Pfam" id="PF00534">
    <property type="entry name" value="Glycos_transf_1"/>
    <property type="match status" value="1"/>
</dbReference>
<dbReference type="SFLD" id="SFLDG01140">
    <property type="entry name" value="C2.B:_Phosphomannomutase_and_P"/>
    <property type="match status" value="1"/>
</dbReference>
<evidence type="ECO:0000259" key="8">
    <source>
        <dbReference type="Pfam" id="PF13579"/>
    </source>
</evidence>
<dbReference type="InterPro" id="IPR001296">
    <property type="entry name" value="Glyco_trans_1"/>
</dbReference>
<dbReference type="EC" id="2.4.1.14" evidence="2"/>
<dbReference type="SUPFAM" id="SSF53756">
    <property type="entry name" value="UDP-Glycosyltransferase/glycogen phosphorylase"/>
    <property type="match status" value="1"/>
</dbReference>
<dbReference type="RefSeq" id="WP_422865081.1">
    <property type="nucleotide sequence ID" value="NZ_JAMSKV010000014.1"/>
</dbReference>
<dbReference type="InterPro" id="IPR006379">
    <property type="entry name" value="HAD-SF_hydro_IIB"/>
</dbReference>
<dbReference type="InterPro" id="IPR023214">
    <property type="entry name" value="HAD_sf"/>
</dbReference>
<dbReference type="SFLD" id="SFLDG01141">
    <property type="entry name" value="C2.B.1:_Sucrose_Phosphatase_Li"/>
    <property type="match status" value="1"/>
</dbReference>
<organism evidence="9 10">
    <name type="scientific">Endosaccharibacter trunci</name>
    <dbReference type="NCBI Taxonomy" id="2812733"/>
    <lineage>
        <taxon>Bacteria</taxon>
        <taxon>Pseudomonadati</taxon>
        <taxon>Pseudomonadota</taxon>
        <taxon>Alphaproteobacteria</taxon>
        <taxon>Acetobacterales</taxon>
        <taxon>Acetobacteraceae</taxon>
        <taxon>Endosaccharibacter</taxon>
    </lineage>
</organism>
<comment type="similarity">
    <text evidence="1">Belongs to the glycosyltransferase 1 family.</text>
</comment>
<dbReference type="Proteomes" id="UP001524587">
    <property type="component" value="Unassembled WGS sequence"/>
</dbReference>
<sequence>MFVLHVALQGCLRAADVEYGLTADTGGHIRYLLELAAESVRHPAIDRVEIVTRAFSGSEFDRCYAAGIEEGNGRCRIIRLATRNPSYLAKEDLWQEHESFVAALIDHLRSADRLPDLIHAHYADAGLIAARVRDVLGIPFLFTAHSLGRVKRDLLPPESPQLRGIGRRIAIEEEAIALADGIVASSRDEAERQFAVYDGYEPGRIRIIPPGSDLESFRNQTVPDRVRYSIERFLRRPELPVILAIARPVTRKNLSALLHAFGGSQALRARANLVIVAGNRDRIDALEPEISENISEVLELIDRYDLYGSVAYPKHHEPADIAGFYAYAATRRGVFVNPALNEPFGLTLLEAAASGLPLVATHSGGATDIVGEAHNGFLVDPHRPDEIAAAILRIVLDAEGWDRLSENGLHAAESYDWARHVSRYADFAKTLCGADHRKPAARADDRLLLVSDIDGTLIGCRDSVRSFVEWHAEQQHLVFALATGRSFHSALAILGQSGATFPDILIASAGSEIYWLDPNRATYHHDRDWEKQISRGWDRDGISALMRERIALTPQPDLEQRPRKLSYFTEGEEDIFHQVRDLLAEAGHACSVIQSHKRYLDILPLGVSKAAAITHVRQLLGLGWDDVVVAGDSANDVEMLRSVPQAVLVANHADGLRHLPDLSHSYLARTRFARGVMEGVEHFHALRAAR</sequence>
<dbReference type="SUPFAM" id="SSF56784">
    <property type="entry name" value="HAD-like"/>
    <property type="match status" value="1"/>
</dbReference>
<evidence type="ECO:0000256" key="1">
    <source>
        <dbReference type="ARBA" id="ARBA00006530"/>
    </source>
</evidence>
<dbReference type="NCBIfam" id="TIGR01484">
    <property type="entry name" value="HAD-SF-IIB"/>
    <property type="match status" value="1"/>
</dbReference>
<protein>
    <recommendedName>
        <fullName evidence="2">sucrose-phosphate synthase</fullName>
        <ecNumber evidence="2">2.4.1.14</ecNumber>
    </recommendedName>
</protein>
<dbReference type="Gene3D" id="3.90.1070.10">
    <property type="match status" value="1"/>
</dbReference>
<dbReference type="GO" id="GO:0016787">
    <property type="term" value="F:hydrolase activity"/>
    <property type="evidence" value="ECO:0007669"/>
    <property type="project" value="UniProtKB-KW"/>
</dbReference>
<comment type="caution">
    <text evidence="9">The sequence shown here is derived from an EMBL/GenBank/DDBJ whole genome shotgun (WGS) entry which is preliminary data.</text>
</comment>
<feature type="domain" description="Sucrose phosphatase-like" evidence="7">
    <location>
        <begin position="446"/>
        <end position="684"/>
    </location>
</feature>
<keyword evidence="3" id="KW-0328">Glycosyltransferase</keyword>
<dbReference type="InterPro" id="IPR036412">
    <property type="entry name" value="HAD-like_sf"/>
</dbReference>
<proteinExistence type="inferred from homology"/>
<dbReference type="Pfam" id="PF13579">
    <property type="entry name" value="Glyco_trans_4_4"/>
    <property type="match status" value="1"/>
</dbReference>
<name>A0ABT1W9M8_9PROT</name>
<dbReference type="Gene3D" id="3.40.50.2000">
    <property type="entry name" value="Glycogen Phosphorylase B"/>
    <property type="match status" value="2"/>
</dbReference>
<dbReference type="SFLD" id="SFLDS00003">
    <property type="entry name" value="Haloacid_Dehalogenase"/>
    <property type="match status" value="1"/>
</dbReference>
<keyword evidence="9" id="KW-0378">Hydrolase</keyword>
<dbReference type="Gene3D" id="3.40.50.1000">
    <property type="entry name" value="HAD superfamily/HAD-like"/>
    <property type="match status" value="1"/>
</dbReference>
<evidence type="ECO:0000313" key="10">
    <source>
        <dbReference type="Proteomes" id="UP001524587"/>
    </source>
</evidence>
<evidence type="ECO:0000256" key="3">
    <source>
        <dbReference type="ARBA" id="ARBA00022676"/>
    </source>
</evidence>